<dbReference type="PANTHER" id="PTHR43646:SF2">
    <property type="entry name" value="GLYCOSYLTRANSFERASE 2-LIKE DOMAIN-CONTAINING PROTEIN"/>
    <property type="match status" value="1"/>
</dbReference>
<protein>
    <recommendedName>
        <fullName evidence="7">Glycosyltransferase 2-like domain-containing protein</fullName>
    </recommendedName>
</protein>
<dbReference type="SUPFAM" id="SSF53448">
    <property type="entry name" value="Nucleotide-diphospho-sugar transferases"/>
    <property type="match status" value="1"/>
</dbReference>
<keyword evidence="9" id="KW-1185">Reference proteome</keyword>
<dbReference type="Proteomes" id="UP000238430">
    <property type="component" value="Unassembled WGS sequence"/>
</dbReference>
<keyword evidence="2" id="KW-1003">Cell membrane</keyword>
<organism evidence="8 9">
    <name type="scientific">Mesoflavibacter zeaxanthinifaciens subsp. sabulilitoris</name>
    <dbReference type="NCBI Taxonomy" id="1520893"/>
    <lineage>
        <taxon>Bacteria</taxon>
        <taxon>Pseudomonadati</taxon>
        <taxon>Bacteroidota</taxon>
        <taxon>Flavobacteriia</taxon>
        <taxon>Flavobacteriales</taxon>
        <taxon>Flavobacteriaceae</taxon>
        <taxon>Mesoflavibacter</taxon>
    </lineage>
</organism>
<dbReference type="Gene3D" id="3.90.550.10">
    <property type="entry name" value="Spore Coat Polysaccharide Biosynthesis Protein SpsA, Chain A"/>
    <property type="match status" value="1"/>
</dbReference>
<evidence type="ECO:0000313" key="9">
    <source>
        <dbReference type="Proteomes" id="UP000238430"/>
    </source>
</evidence>
<dbReference type="EMBL" id="PXOT01000027">
    <property type="protein sequence ID" value="PSG87185.1"/>
    <property type="molecule type" value="Genomic_DNA"/>
</dbReference>
<comment type="subcellular location">
    <subcellularLocation>
        <location evidence="1">Cell membrane</location>
    </subcellularLocation>
</comment>
<keyword evidence="6" id="KW-1133">Transmembrane helix</keyword>
<dbReference type="InterPro" id="IPR029044">
    <property type="entry name" value="Nucleotide-diphossugar_trans"/>
</dbReference>
<evidence type="ECO:0000256" key="3">
    <source>
        <dbReference type="ARBA" id="ARBA00022676"/>
    </source>
</evidence>
<evidence type="ECO:0000256" key="1">
    <source>
        <dbReference type="ARBA" id="ARBA00004236"/>
    </source>
</evidence>
<accession>A0A2T1N6G9</accession>
<proteinExistence type="predicted"/>
<name>A0A2T1N6G9_9FLAO</name>
<evidence type="ECO:0000256" key="5">
    <source>
        <dbReference type="ARBA" id="ARBA00023136"/>
    </source>
</evidence>
<keyword evidence="3" id="KW-0328">Glycosyltransferase</keyword>
<keyword evidence="5 6" id="KW-0472">Membrane</keyword>
<feature type="domain" description="Glycosyltransferase 2-like" evidence="7">
    <location>
        <begin position="31"/>
        <end position="141"/>
    </location>
</feature>
<reference evidence="8 9" key="1">
    <citation type="submission" date="2018-03" db="EMBL/GenBank/DDBJ databases">
        <title>Mesoflavibacter sp. HG37 and Mesoflavibacter sp. HG96 sp.nov., two marine bacteria isolated from seawater of Western Pacific Ocean.</title>
        <authorList>
            <person name="Cheng H."/>
            <person name="Wu Y.-H."/>
            <person name="Guo L.-L."/>
            <person name="Xu X.-W."/>
        </authorList>
    </citation>
    <scope>NUCLEOTIDE SEQUENCE [LARGE SCALE GENOMIC DNA]</scope>
    <source>
        <strain evidence="8 9">KCTC 42117</strain>
    </source>
</reference>
<dbReference type="OrthoDB" id="9815923at2"/>
<dbReference type="Pfam" id="PF00535">
    <property type="entry name" value="Glycos_transf_2"/>
    <property type="match status" value="1"/>
</dbReference>
<comment type="caution">
    <text evidence="8">The sequence shown here is derived from an EMBL/GenBank/DDBJ whole genome shotgun (WGS) entry which is preliminary data.</text>
</comment>
<feature type="transmembrane region" description="Helical" evidence="6">
    <location>
        <begin position="239"/>
        <end position="262"/>
    </location>
</feature>
<evidence type="ECO:0000259" key="7">
    <source>
        <dbReference type="Pfam" id="PF00535"/>
    </source>
</evidence>
<keyword evidence="6" id="KW-0812">Transmembrane</keyword>
<dbReference type="AlphaFoldDB" id="A0A2T1N6G9"/>
<dbReference type="GO" id="GO:0016757">
    <property type="term" value="F:glycosyltransferase activity"/>
    <property type="evidence" value="ECO:0007669"/>
    <property type="project" value="UniProtKB-KW"/>
</dbReference>
<dbReference type="PANTHER" id="PTHR43646">
    <property type="entry name" value="GLYCOSYLTRANSFERASE"/>
    <property type="match status" value="1"/>
</dbReference>
<feature type="transmembrane region" description="Helical" evidence="6">
    <location>
        <begin position="291"/>
        <end position="309"/>
    </location>
</feature>
<feature type="transmembrane region" description="Helical" evidence="6">
    <location>
        <begin position="267"/>
        <end position="285"/>
    </location>
</feature>
<evidence type="ECO:0000313" key="8">
    <source>
        <dbReference type="EMBL" id="PSG87185.1"/>
    </source>
</evidence>
<keyword evidence="4" id="KW-0808">Transferase</keyword>
<dbReference type="RefSeq" id="WP_106680740.1">
    <property type="nucleotide sequence ID" value="NZ_JACHWV010000002.1"/>
</dbReference>
<dbReference type="GO" id="GO:0005886">
    <property type="term" value="C:plasma membrane"/>
    <property type="evidence" value="ECO:0007669"/>
    <property type="project" value="UniProtKB-SubCell"/>
</dbReference>
<evidence type="ECO:0000256" key="4">
    <source>
        <dbReference type="ARBA" id="ARBA00022679"/>
    </source>
</evidence>
<sequence>MEISVVIIGRNSEHLLRKNYLERPYPELSFAKEIIYVDSDSTDNTQKIVNKLGWKYIGLSSKGRLSAAAGRHIGTIEAKGKYILYMDSDMVLNLLNNQTVEQLIAKHIKENTIGISGLTLDVFENGKERMRLKRNKDGDKTDTFGGFVLLNRKKVLEVGNWNPNVIANEENELYSRIIKNKGKVVLSKEMLNKHHTDNPKLSIQLLNLYLPLSPKAKRFYGAPGMGLKSSVKHGSVFQYLYYFNSETILSFIFFVLSILTLLSSLSVWFKVLTIVLLLSFLIYWTLRKRSIFFLLLCPAYFLQLIIGFFKYEEKKVIYKTIN</sequence>
<evidence type="ECO:0000256" key="2">
    <source>
        <dbReference type="ARBA" id="ARBA00022475"/>
    </source>
</evidence>
<evidence type="ECO:0000256" key="6">
    <source>
        <dbReference type="SAM" id="Phobius"/>
    </source>
</evidence>
<dbReference type="InterPro" id="IPR001173">
    <property type="entry name" value="Glyco_trans_2-like"/>
</dbReference>
<gene>
    <name evidence="8" type="ORF">C7H61_13845</name>
</gene>